<dbReference type="RefSeq" id="WP_135838096.1">
    <property type="nucleotide sequence ID" value="NZ_SRRO01000001.1"/>
</dbReference>
<sequence length="99" mass="10684">MKVELLYFDGCPNWTVADERLAEAVQLVPRDDVTVHRRKVETQEDAIAVGFAGSPTILVDEHDPFATGDEQAGLACRVYSTPDGLAGSPTLAQLVEVLS</sequence>
<organism evidence="1 2">
    <name type="scientific">Nocardioides eburneiflavus</name>
    <dbReference type="NCBI Taxonomy" id="2518372"/>
    <lineage>
        <taxon>Bacteria</taxon>
        <taxon>Bacillati</taxon>
        <taxon>Actinomycetota</taxon>
        <taxon>Actinomycetes</taxon>
        <taxon>Propionibacteriales</taxon>
        <taxon>Nocardioidaceae</taxon>
        <taxon>Nocardioides</taxon>
    </lineage>
</organism>
<gene>
    <name evidence="1" type="ORF">EXE59_06055</name>
</gene>
<dbReference type="AlphaFoldDB" id="A0A4Z1CM62"/>
<name>A0A4Z1CM62_9ACTN</name>
<reference evidence="1 2" key="1">
    <citation type="submission" date="2019-04" db="EMBL/GenBank/DDBJ databases">
        <title>Three New Species of Nocardioides, Nocardioides euryhalodurans sp. nov., Nocardioides seonyuensis sp. nov. and Nocardioides eburneoflavus sp. nov. Isolated from Soil.</title>
        <authorList>
            <person name="Roh S.G."/>
            <person name="Lee C."/>
            <person name="Kim M.-K."/>
            <person name="Kim S.B."/>
        </authorList>
    </citation>
    <scope>NUCLEOTIDE SEQUENCE [LARGE SCALE GENOMIC DNA]</scope>
    <source>
        <strain evidence="1 2">MMS17-SY213</strain>
    </source>
</reference>
<evidence type="ECO:0000313" key="1">
    <source>
        <dbReference type="EMBL" id="TGN63559.1"/>
    </source>
</evidence>
<dbReference type="EMBL" id="SRRO01000001">
    <property type="protein sequence ID" value="TGN63559.1"/>
    <property type="molecule type" value="Genomic_DNA"/>
</dbReference>
<keyword evidence="2" id="KW-1185">Reference proteome</keyword>
<comment type="caution">
    <text evidence="1">The sequence shown here is derived from an EMBL/GenBank/DDBJ whole genome shotgun (WGS) entry which is preliminary data.</text>
</comment>
<protein>
    <submittedName>
        <fullName evidence="1">Thioredoxin family protein</fullName>
    </submittedName>
</protein>
<proteinExistence type="predicted"/>
<accession>A0A4Z1CM62</accession>
<dbReference type="OrthoDB" id="7185309at2"/>
<dbReference type="Proteomes" id="UP000297496">
    <property type="component" value="Unassembled WGS sequence"/>
</dbReference>
<evidence type="ECO:0000313" key="2">
    <source>
        <dbReference type="Proteomes" id="UP000297496"/>
    </source>
</evidence>